<evidence type="ECO:0000256" key="2">
    <source>
        <dbReference type="ARBA" id="ARBA00008024"/>
    </source>
</evidence>
<dbReference type="InterPro" id="IPR000504">
    <property type="entry name" value="RRM_dom"/>
</dbReference>
<keyword evidence="11" id="KW-0539">Nucleus</keyword>
<feature type="region of interest" description="Disordered" evidence="14">
    <location>
        <begin position="284"/>
        <end position="305"/>
    </location>
</feature>
<keyword evidence="5 13" id="KW-0479">Metal-binding</keyword>
<feature type="region of interest" description="Disordered" evidence="14">
    <location>
        <begin position="352"/>
        <end position="378"/>
    </location>
</feature>
<dbReference type="GO" id="GO:0008380">
    <property type="term" value="P:RNA splicing"/>
    <property type="evidence" value="ECO:0007669"/>
    <property type="project" value="UniProtKB-KW"/>
</dbReference>
<evidence type="ECO:0000256" key="1">
    <source>
        <dbReference type="ARBA" id="ARBA00004123"/>
    </source>
</evidence>
<keyword evidence="8 13" id="KW-0862">Zinc</keyword>
<evidence type="ECO:0000256" key="8">
    <source>
        <dbReference type="ARBA" id="ARBA00022833"/>
    </source>
</evidence>
<dbReference type="SUPFAM" id="SSF54928">
    <property type="entry name" value="RNA-binding domain, RBD"/>
    <property type="match status" value="1"/>
</dbReference>
<keyword evidence="6" id="KW-0747">Spliceosome</keyword>
<gene>
    <name evidence="17" type="primary">cwf2</name>
    <name evidence="17" type="ORF">DEBR0S6_07382G</name>
</gene>
<keyword evidence="7 13" id="KW-0863">Zinc-finger</keyword>
<keyword evidence="4" id="KW-0507">mRNA processing</keyword>
<dbReference type="Gene3D" id="3.30.70.330">
    <property type="match status" value="1"/>
</dbReference>
<evidence type="ECO:0000256" key="10">
    <source>
        <dbReference type="ARBA" id="ARBA00023187"/>
    </source>
</evidence>
<protein>
    <recommendedName>
        <fullName evidence="3">Pre-mRNA-splicing factor CWC2</fullName>
    </recommendedName>
</protein>
<dbReference type="GO" id="GO:0036002">
    <property type="term" value="F:pre-mRNA binding"/>
    <property type="evidence" value="ECO:0007669"/>
    <property type="project" value="TreeGrafter"/>
</dbReference>
<feature type="compositionally biased region" description="Acidic residues" evidence="14">
    <location>
        <begin position="289"/>
        <end position="305"/>
    </location>
</feature>
<name>A0A7D9D032_DEKBR</name>
<evidence type="ECO:0000313" key="18">
    <source>
        <dbReference type="Proteomes" id="UP000478008"/>
    </source>
</evidence>
<dbReference type="AlphaFoldDB" id="A0A7D9D032"/>
<dbReference type="Pfam" id="PF00076">
    <property type="entry name" value="RRM_1"/>
    <property type="match status" value="1"/>
</dbReference>
<dbReference type="InterPro" id="IPR032297">
    <property type="entry name" value="Torus"/>
</dbReference>
<feature type="domain" description="RRM" evidence="15">
    <location>
        <begin position="173"/>
        <end position="251"/>
    </location>
</feature>
<organism evidence="17 18">
    <name type="scientific">Dekkera bruxellensis</name>
    <name type="common">Brettanomyces custersii</name>
    <dbReference type="NCBI Taxonomy" id="5007"/>
    <lineage>
        <taxon>Eukaryota</taxon>
        <taxon>Fungi</taxon>
        <taxon>Dikarya</taxon>
        <taxon>Ascomycota</taxon>
        <taxon>Saccharomycotina</taxon>
        <taxon>Pichiomycetes</taxon>
        <taxon>Pichiales</taxon>
        <taxon>Pichiaceae</taxon>
        <taxon>Brettanomyces</taxon>
    </lineage>
</organism>
<evidence type="ECO:0000256" key="9">
    <source>
        <dbReference type="ARBA" id="ARBA00022884"/>
    </source>
</evidence>
<evidence type="ECO:0000256" key="5">
    <source>
        <dbReference type="ARBA" id="ARBA00022723"/>
    </source>
</evidence>
<dbReference type="InterPro" id="IPR035979">
    <property type="entry name" value="RBD_domain_sf"/>
</dbReference>
<dbReference type="GO" id="GO:0017070">
    <property type="term" value="F:U6 snRNA binding"/>
    <property type="evidence" value="ECO:0007669"/>
    <property type="project" value="TreeGrafter"/>
</dbReference>
<dbReference type="GO" id="GO:0008270">
    <property type="term" value="F:zinc ion binding"/>
    <property type="evidence" value="ECO:0007669"/>
    <property type="project" value="UniProtKB-KW"/>
</dbReference>
<feature type="domain" description="C3H1-type" evidence="16">
    <location>
        <begin position="110"/>
        <end position="137"/>
    </location>
</feature>
<evidence type="ECO:0000259" key="15">
    <source>
        <dbReference type="PROSITE" id="PS50102"/>
    </source>
</evidence>
<dbReference type="SMART" id="SM00360">
    <property type="entry name" value="RRM"/>
    <property type="match status" value="1"/>
</dbReference>
<evidence type="ECO:0000256" key="12">
    <source>
        <dbReference type="PROSITE-ProRule" id="PRU00176"/>
    </source>
</evidence>
<keyword evidence="10" id="KW-0508">mRNA splicing</keyword>
<dbReference type="InterPro" id="IPR000571">
    <property type="entry name" value="Znf_CCCH"/>
</dbReference>
<dbReference type="PANTHER" id="PTHR14089">
    <property type="entry name" value="PRE-MRNA-SPLICING FACTOR RBM22"/>
    <property type="match status" value="1"/>
</dbReference>
<accession>A0A7D9D032</accession>
<dbReference type="InterPro" id="IPR012677">
    <property type="entry name" value="Nucleotide-bd_a/b_plait_sf"/>
</dbReference>
<evidence type="ECO:0000256" key="6">
    <source>
        <dbReference type="ARBA" id="ARBA00022728"/>
    </source>
</evidence>
<keyword evidence="18" id="KW-1185">Reference proteome</keyword>
<dbReference type="GO" id="GO:0000974">
    <property type="term" value="C:Prp19 complex"/>
    <property type="evidence" value="ECO:0007669"/>
    <property type="project" value="TreeGrafter"/>
</dbReference>
<dbReference type="Proteomes" id="UP000478008">
    <property type="component" value="Unassembled WGS sequence"/>
</dbReference>
<evidence type="ECO:0000256" key="4">
    <source>
        <dbReference type="ARBA" id="ARBA00022664"/>
    </source>
</evidence>
<evidence type="ECO:0000259" key="16">
    <source>
        <dbReference type="PROSITE" id="PS50103"/>
    </source>
</evidence>
<evidence type="ECO:0000256" key="14">
    <source>
        <dbReference type="SAM" id="MobiDB-lite"/>
    </source>
</evidence>
<sequence>MFYHHLSIFIFDMKIDISTRFPPTSYGIRLMAAENQGKRTPARVQVDPSTINASSKPEQTGQTFNIWYNKWTGGEHNGRAGLVHAKTRCHVTRDLGYTKADKHFKQDSLNTDHFFCLYFARGCCCNGRRCEYLHRIPGSTDKFPQTVDCFGRERFSEYREDMSGVGSFGRENRTLYVGRINDMGNNVELRISKCFGEFGDIEHIQLVKDKKIAFVTYRYESQAQFAKEAMYCQGLNENDESEVLNVRWALEDPNPRTQKRMRAEAEQSALETAQELLKRVAESRRLENEESLNEPEVEEVDDNDDVAIQRETKMIENQEHEKPRKLQDIISASNLESLGRLRIKKRRIEHKFETNTEPRQDLQSILAGYSSSSDDDTD</sequence>
<evidence type="ECO:0000256" key="11">
    <source>
        <dbReference type="ARBA" id="ARBA00023242"/>
    </source>
</evidence>
<dbReference type="InterPro" id="IPR039171">
    <property type="entry name" value="Cwc2/Slt11"/>
</dbReference>
<evidence type="ECO:0000313" key="17">
    <source>
        <dbReference type="EMBL" id="VUG20077.1"/>
    </source>
</evidence>
<proteinExistence type="inferred from homology"/>
<keyword evidence="9 12" id="KW-0694">RNA-binding</keyword>
<evidence type="ECO:0000256" key="3">
    <source>
        <dbReference type="ARBA" id="ARBA00017295"/>
    </source>
</evidence>
<dbReference type="PROSITE" id="PS50103">
    <property type="entry name" value="ZF_C3H1"/>
    <property type="match status" value="1"/>
</dbReference>
<evidence type="ECO:0000256" key="13">
    <source>
        <dbReference type="PROSITE-ProRule" id="PRU00723"/>
    </source>
</evidence>
<dbReference type="GO" id="GO:0071007">
    <property type="term" value="C:U2-type catalytic step 2 spliceosome"/>
    <property type="evidence" value="ECO:0007669"/>
    <property type="project" value="TreeGrafter"/>
</dbReference>
<reference evidence="17 18" key="1">
    <citation type="submission" date="2019-07" db="EMBL/GenBank/DDBJ databases">
        <authorList>
            <person name="Friedrich A."/>
            <person name="Schacherer J."/>
        </authorList>
    </citation>
    <scope>NUCLEOTIDE SEQUENCE [LARGE SCALE GENOMIC DNA]</scope>
</reference>
<dbReference type="GO" id="GO:0006397">
    <property type="term" value="P:mRNA processing"/>
    <property type="evidence" value="ECO:0007669"/>
    <property type="project" value="UniProtKB-KW"/>
</dbReference>
<comment type="similarity">
    <text evidence="2">Belongs to the RRM CWC2 family.</text>
</comment>
<dbReference type="GO" id="GO:0071006">
    <property type="term" value="C:U2-type catalytic step 1 spliceosome"/>
    <property type="evidence" value="ECO:0007669"/>
    <property type="project" value="TreeGrafter"/>
</dbReference>
<dbReference type="PANTHER" id="PTHR14089:SF2">
    <property type="entry name" value="PRE-MRNA-SPLICING FACTOR CWC2"/>
    <property type="match status" value="1"/>
</dbReference>
<feature type="zinc finger region" description="C3H1-type" evidence="13">
    <location>
        <begin position="110"/>
        <end position="137"/>
    </location>
</feature>
<dbReference type="PROSITE" id="PS50102">
    <property type="entry name" value="RRM"/>
    <property type="match status" value="1"/>
</dbReference>
<dbReference type="Pfam" id="PF16131">
    <property type="entry name" value="Torus"/>
    <property type="match status" value="1"/>
</dbReference>
<dbReference type="EMBL" id="CABFWN010000006">
    <property type="protein sequence ID" value="VUG20077.1"/>
    <property type="molecule type" value="Genomic_DNA"/>
</dbReference>
<comment type="subcellular location">
    <subcellularLocation>
        <location evidence="1">Nucleus</location>
    </subcellularLocation>
</comment>
<evidence type="ECO:0000256" key="7">
    <source>
        <dbReference type="ARBA" id="ARBA00022771"/>
    </source>
</evidence>